<sequence length="161" mass="18704">MAYLYPLIMIIPSIRYQGIGMPVNHFYMRDGGQLGLELFPLGLLSPRLVDIAHLYRAPSPKEISGENFNLEAWELLKMCMNNCGKNDLSSRLLPQIKGFDDLQLKLTMWIRTTASPYCRERVCRPPHYSPPRIQSIRRKYILSFHLSSPMHSQYYSPNHGY</sequence>
<reference evidence="1 2" key="1">
    <citation type="journal article" date="2021" name="BMC Genomics">
        <title>Datura genome reveals duplications of psychoactive alkaloid biosynthetic genes and high mutation rate following tissue culture.</title>
        <authorList>
            <person name="Rajewski A."/>
            <person name="Carter-House D."/>
            <person name="Stajich J."/>
            <person name="Litt A."/>
        </authorList>
    </citation>
    <scope>NUCLEOTIDE SEQUENCE [LARGE SCALE GENOMIC DNA]</scope>
    <source>
        <strain evidence="1">AR-01</strain>
    </source>
</reference>
<keyword evidence="2" id="KW-1185">Reference proteome</keyword>
<comment type="caution">
    <text evidence="1">The sequence shown here is derived from an EMBL/GenBank/DDBJ whole genome shotgun (WGS) entry which is preliminary data.</text>
</comment>
<evidence type="ECO:0000313" key="2">
    <source>
        <dbReference type="Proteomes" id="UP000823775"/>
    </source>
</evidence>
<accession>A0ABS8WVQ6</accession>
<dbReference type="EMBL" id="JACEIK010012928">
    <property type="protein sequence ID" value="MCE3216271.1"/>
    <property type="molecule type" value="Genomic_DNA"/>
</dbReference>
<gene>
    <name evidence="1" type="ORF">HAX54_005786</name>
</gene>
<protein>
    <submittedName>
        <fullName evidence="1">Uncharacterized protein</fullName>
    </submittedName>
</protein>
<evidence type="ECO:0000313" key="1">
    <source>
        <dbReference type="EMBL" id="MCE3216271.1"/>
    </source>
</evidence>
<name>A0ABS8WVQ6_DATST</name>
<dbReference type="Proteomes" id="UP000823775">
    <property type="component" value="Unassembled WGS sequence"/>
</dbReference>
<proteinExistence type="predicted"/>
<organism evidence="1 2">
    <name type="scientific">Datura stramonium</name>
    <name type="common">Jimsonweed</name>
    <name type="synonym">Common thornapple</name>
    <dbReference type="NCBI Taxonomy" id="4076"/>
    <lineage>
        <taxon>Eukaryota</taxon>
        <taxon>Viridiplantae</taxon>
        <taxon>Streptophyta</taxon>
        <taxon>Embryophyta</taxon>
        <taxon>Tracheophyta</taxon>
        <taxon>Spermatophyta</taxon>
        <taxon>Magnoliopsida</taxon>
        <taxon>eudicotyledons</taxon>
        <taxon>Gunneridae</taxon>
        <taxon>Pentapetalae</taxon>
        <taxon>asterids</taxon>
        <taxon>lamiids</taxon>
        <taxon>Solanales</taxon>
        <taxon>Solanaceae</taxon>
        <taxon>Solanoideae</taxon>
        <taxon>Datureae</taxon>
        <taxon>Datura</taxon>
    </lineage>
</organism>